<evidence type="ECO:0000256" key="9">
    <source>
        <dbReference type="ARBA" id="ARBA00023014"/>
    </source>
</evidence>
<dbReference type="PANTHER" id="PTHR48467">
    <property type="entry name" value="GLUTAMATE SYNTHASE 1 [NADH], CHLOROPLASTIC-LIKE"/>
    <property type="match status" value="1"/>
</dbReference>
<evidence type="ECO:0000256" key="1">
    <source>
        <dbReference type="ARBA" id="ARBA00001974"/>
    </source>
</evidence>
<sequence length="574" mass="61987">MNLAVVPPPPFPEDIVMAYVITQTCCNDASCVAVCPVNCIHPSPDEPGFATAEMLHIDPVVCIDCGACADACPVEAILPSDKLEPSQARFAEINADYYRDNPSPEGWLPLAPSQAPPRGQGTLRVAVVGAGPAACYATQSLLERSDVEVEMFDRLPTPFGLVRAGVAPDHPGTKSVTDSFEWSFRRDAFALHLDTEIGRDLTHDELLEHHHAVVYAVGASADRRLGIAGEDLPGSHAATEFVAWYNGHPDYADRTFDLSGERAVIVGNGNVALDVARILTMDVGELARTDIADHALKALRNSNIREVVLLGRRGPAQAAYSNPEFVALADLHGVDVVIDAADLDLDPVSARAADEDPVVASKVRLAREYAQRPLRPGNRRIVFRFFAAPHELLGDDHVTGVRVARTAFADTGDAAVVRPTGDFDDLPATLVLRSIGYRGVPIPGVPFDEARGVVPNSEGRVGPGVYVAGWIKRGPSGVIGTNKSCARETVTSLLADFDSGALREPRGDRRALHKLLGRRRPERVDLDGWRAIDAAERKAGVAQGRPRVKITDREVLVELGRRRRRLPLIGAVRR</sequence>
<comment type="catalytic activity">
    <reaction evidence="10">
        <text>2 reduced [2Fe-2S]-[ferredoxin] + NADP(+) + H(+) = 2 oxidized [2Fe-2S]-[ferredoxin] + NADPH</text>
        <dbReference type="Rhea" id="RHEA:20125"/>
        <dbReference type="Rhea" id="RHEA-COMP:10000"/>
        <dbReference type="Rhea" id="RHEA-COMP:10001"/>
        <dbReference type="ChEBI" id="CHEBI:15378"/>
        <dbReference type="ChEBI" id="CHEBI:33737"/>
        <dbReference type="ChEBI" id="CHEBI:33738"/>
        <dbReference type="ChEBI" id="CHEBI:57783"/>
        <dbReference type="ChEBI" id="CHEBI:58349"/>
        <dbReference type="EC" id="1.18.1.2"/>
    </reaction>
</comment>
<dbReference type="Gene3D" id="3.40.50.720">
    <property type="entry name" value="NAD(P)-binding Rossmann-like Domain"/>
    <property type="match status" value="1"/>
</dbReference>
<proteinExistence type="predicted"/>
<evidence type="ECO:0000256" key="5">
    <source>
        <dbReference type="ARBA" id="ARBA00022827"/>
    </source>
</evidence>
<evidence type="ECO:0000256" key="2">
    <source>
        <dbReference type="ARBA" id="ARBA00013223"/>
    </source>
</evidence>
<feature type="domain" description="4Fe-4S ferredoxin-type" evidence="11">
    <location>
        <begin position="16"/>
        <end position="45"/>
    </location>
</feature>
<dbReference type="InterPro" id="IPR055275">
    <property type="entry name" value="Ferredox_Rdtase"/>
</dbReference>
<dbReference type="SUPFAM" id="SSF54862">
    <property type="entry name" value="4Fe-4S ferredoxins"/>
    <property type="match status" value="1"/>
</dbReference>
<keyword evidence="6" id="KW-0521">NADP</keyword>
<keyword evidence="8" id="KW-0408">Iron</keyword>
<dbReference type="PROSITE" id="PS00198">
    <property type="entry name" value="4FE4S_FER_1"/>
    <property type="match status" value="1"/>
</dbReference>
<dbReference type="AlphaFoldDB" id="A0A2X4UCE7"/>
<keyword evidence="9" id="KW-0411">Iron-sulfur</keyword>
<protein>
    <recommendedName>
        <fullName evidence="2">ferredoxin--NADP(+) reductase</fullName>
        <ecNumber evidence="2">1.18.1.2</ecNumber>
    </recommendedName>
</protein>
<keyword evidence="5" id="KW-0274">FAD</keyword>
<dbReference type="Gene3D" id="3.30.70.20">
    <property type="match status" value="1"/>
</dbReference>
<evidence type="ECO:0000256" key="10">
    <source>
        <dbReference type="ARBA" id="ARBA00047776"/>
    </source>
</evidence>
<dbReference type="Pfam" id="PF00037">
    <property type="entry name" value="Fer4"/>
    <property type="match status" value="1"/>
</dbReference>
<dbReference type="STRING" id="1219011.GCA_001895045_03947"/>
<reference evidence="12 13" key="1">
    <citation type="submission" date="2018-06" db="EMBL/GenBank/DDBJ databases">
        <authorList>
            <consortium name="Pathogen Informatics"/>
            <person name="Doyle S."/>
        </authorList>
    </citation>
    <scope>NUCLEOTIDE SEQUENCE [LARGE SCALE GENOMIC DNA]</scope>
    <source>
        <strain evidence="12 13">NCTC10994</strain>
    </source>
</reference>
<dbReference type="InterPro" id="IPR023753">
    <property type="entry name" value="FAD/NAD-binding_dom"/>
</dbReference>
<dbReference type="EC" id="1.18.1.2" evidence="2"/>
<dbReference type="PRINTS" id="PR00419">
    <property type="entry name" value="ADXRDTASE"/>
</dbReference>
<dbReference type="SUPFAM" id="SSF51971">
    <property type="entry name" value="Nucleotide-binding domain"/>
    <property type="match status" value="2"/>
</dbReference>
<accession>A0A2X4UCE7</accession>
<keyword evidence="3" id="KW-0285">Flavoprotein</keyword>
<dbReference type="InterPro" id="IPR036188">
    <property type="entry name" value="FAD/NAD-bd_sf"/>
</dbReference>
<dbReference type="PROSITE" id="PS51379">
    <property type="entry name" value="4FE4S_FER_2"/>
    <property type="match status" value="2"/>
</dbReference>
<gene>
    <name evidence="12" type="primary">fprA_3</name>
    <name evidence="12" type="ORF">NCTC10994_03645</name>
</gene>
<dbReference type="GO" id="GO:0004324">
    <property type="term" value="F:ferredoxin-NADP+ reductase activity"/>
    <property type="evidence" value="ECO:0007669"/>
    <property type="project" value="UniProtKB-EC"/>
</dbReference>
<dbReference type="Pfam" id="PF07992">
    <property type="entry name" value="Pyr_redox_2"/>
    <property type="match status" value="1"/>
</dbReference>
<dbReference type="EMBL" id="LS483468">
    <property type="protein sequence ID" value="SQI37497.1"/>
    <property type="molecule type" value="Genomic_DNA"/>
</dbReference>
<keyword evidence="7 12" id="KW-0560">Oxidoreductase</keyword>
<dbReference type="InterPro" id="IPR017896">
    <property type="entry name" value="4Fe4S_Fe-S-bd"/>
</dbReference>
<evidence type="ECO:0000256" key="8">
    <source>
        <dbReference type="ARBA" id="ARBA00023004"/>
    </source>
</evidence>
<dbReference type="CDD" id="cd04410">
    <property type="entry name" value="DMSOR_beta-like"/>
    <property type="match status" value="1"/>
</dbReference>
<evidence type="ECO:0000256" key="7">
    <source>
        <dbReference type="ARBA" id="ARBA00023002"/>
    </source>
</evidence>
<dbReference type="KEGG" id="rcr:NCTC10994_03645"/>
<dbReference type="PANTHER" id="PTHR48467:SF1">
    <property type="entry name" value="GLUTAMATE SYNTHASE 1 [NADH], CHLOROPLASTIC-LIKE"/>
    <property type="match status" value="1"/>
</dbReference>
<evidence type="ECO:0000259" key="11">
    <source>
        <dbReference type="PROSITE" id="PS51379"/>
    </source>
</evidence>
<evidence type="ECO:0000256" key="4">
    <source>
        <dbReference type="ARBA" id="ARBA00022723"/>
    </source>
</evidence>
<name>A0A2X4UCE7_9NOCA</name>
<comment type="cofactor">
    <cofactor evidence="1">
        <name>FAD</name>
        <dbReference type="ChEBI" id="CHEBI:57692"/>
    </cofactor>
</comment>
<keyword evidence="13" id="KW-1185">Reference proteome</keyword>
<evidence type="ECO:0000256" key="6">
    <source>
        <dbReference type="ARBA" id="ARBA00022857"/>
    </source>
</evidence>
<dbReference type="InterPro" id="IPR017900">
    <property type="entry name" value="4Fe4S_Fe_S_CS"/>
</dbReference>
<evidence type="ECO:0000256" key="3">
    <source>
        <dbReference type="ARBA" id="ARBA00022630"/>
    </source>
</evidence>
<dbReference type="Proteomes" id="UP000249091">
    <property type="component" value="Chromosome 1"/>
</dbReference>
<keyword evidence="4" id="KW-0479">Metal-binding</keyword>
<evidence type="ECO:0000313" key="12">
    <source>
        <dbReference type="EMBL" id="SQI37497.1"/>
    </source>
</evidence>
<dbReference type="Gene3D" id="3.50.50.60">
    <property type="entry name" value="FAD/NAD(P)-binding domain"/>
    <property type="match status" value="1"/>
</dbReference>
<evidence type="ECO:0000313" key="13">
    <source>
        <dbReference type="Proteomes" id="UP000249091"/>
    </source>
</evidence>
<feature type="domain" description="4Fe-4S ferredoxin-type" evidence="11">
    <location>
        <begin position="53"/>
        <end position="82"/>
    </location>
</feature>
<dbReference type="GO" id="GO:0051536">
    <property type="term" value="F:iron-sulfur cluster binding"/>
    <property type="evidence" value="ECO:0007669"/>
    <property type="project" value="UniProtKB-KW"/>
</dbReference>
<dbReference type="GO" id="GO:0046872">
    <property type="term" value="F:metal ion binding"/>
    <property type="evidence" value="ECO:0007669"/>
    <property type="project" value="UniProtKB-KW"/>
</dbReference>
<organism evidence="12 13">
    <name type="scientific">Rhodococcus coprophilus</name>
    <dbReference type="NCBI Taxonomy" id="38310"/>
    <lineage>
        <taxon>Bacteria</taxon>
        <taxon>Bacillati</taxon>
        <taxon>Actinomycetota</taxon>
        <taxon>Actinomycetes</taxon>
        <taxon>Mycobacteriales</taxon>
        <taxon>Nocardiaceae</taxon>
        <taxon>Rhodococcus</taxon>
    </lineage>
</organism>